<accession>A0A3B1AAS7</accession>
<dbReference type="SMART" id="SM00859">
    <property type="entry name" value="Semialdhyde_dh"/>
    <property type="match status" value="1"/>
</dbReference>
<dbReference type="Pfam" id="PF01118">
    <property type="entry name" value="Semialdhyde_dh"/>
    <property type="match status" value="1"/>
</dbReference>
<dbReference type="CDD" id="cd17895">
    <property type="entry name" value="AGPR_1_N"/>
    <property type="match status" value="1"/>
</dbReference>
<name>A0A3B1AAS7_9ZZZZ</name>
<dbReference type="Gene3D" id="3.30.360.10">
    <property type="entry name" value="Dihydrodipicolinate Reductase, domain 2"/>
    <property type="match status" value="1"/>
</dbReference>
<keyword evidence="3" id="KW-0560">Oxidoreductase</keyword>
<feature type="non-terminal residue" evidence="3">
    <location>
        <position position="167"/>
    </location>
</feature>
<evidence type="ECO:0000313" key="3">
    <source>
        <dbReference type="EMBL" id="VAX02829.1"/>
    </source>
</evidence>
<dbReference type="PANTHER" id="PTHR32338:SF10">
    <property type="entry name" value="N-ACETYL-GAMMA-GLUTAMYL-PHOSPHATE REDUCTASE, CHLOROPLASTIC-RELATED"/>
    <property type="match status" value="1"/>
</dbReference>
<protein>
    <submittedName>
        <fullName evidence="3">N-acetyl-gamma-glutamyl-phosphate reductase</fullName>
        <ecNumber evidence="3">1.2.1.38</ecNumber>
    </submittedName>
</protein>
<proteinExistence type="predicted"/>
<dbReference type="InterPro" id="IPR036291">
    <property type="entry name" value="NAD(P)-bd_dom_sf"/>
</dbReference>
<gene>
    <name evidence="3" type="ORF">MNBD_GAMMA20-126</name>
</gene>
<dbReference type="GO" id="GO:0006526">
    <property type="term" value="P:L-arginine biosynthetic process"/>
    <property type="evidence" value="ECO:0007669"/>
    <property type="project" value="UniProtKB-KW"/>
</dbReference>
<sequence length="167" mass="18024">MINVGIVGASGYMGGEVLRVLMDHPGVDIAWATSRTGGRVEEYHPNLYDSGIELIHPERATPCDVVFLALPTAASIRESARFLAMGTKVIDLGSAFRLQDRATWERVYGQKHGQWTLAEQAVYGINELHSADVENASLIANPGCFSSAAILALAPLMAEGLVETERL</sequence>
<keyword evidence="1" id="KW-0028">Amino-acid biosynthesis</keyword>
<dbReference type="AlphaFoldDB" id="A0A3B1AAS7"/>
<keyword evidence="1" id="KW-0055">Arginine biosynthesis</keyword>
<dbReference type="GO" id="GO:0051287">
    <property type="term" value="F:NAD binding"/>
    <property type="evidence" value="ECO:0007669"/>
    <property type="project" value="InterPro"/>
</dbReference>
<dbReference type="EC" id="1.2.1.38" evidence="3"/>
<dbReference type="PANTHER" id="PTHR32338">
    <property type="entry name" value="N-ACETYL-GAMMA-GLUTAMYL-PHOSPHATE REDUCTASE, CHLOROPLASTIC-RELATED-RELATED"/>
    <property type="match status" value="1"/>
</dbReference>
<dbReference type="InterPro" id="IPR000534">
    <property type="entry name" value="Semialdehyde_DH_NAD-bd"/>
</dbReference>
<reference evidence="3" key="1">
    <citation type="submission" date="2018-06" db="EMBL/GenBank/DDBJ databases">
        <authorList>
            <person name="Zhirakovskaya E."/>
        </authorList>
    </citation>
    <scope>NUCLEOTIDE SEQUENCE</scope>
</reference>
<evidence type="ECO:0000256" key="1">
    <source>
        <dbReference type="ARBA" id="ARBA00022571"/>
    </source>
</evidence>
<feature type="domain" description="Semialdehyde dehydrogenase NAD-binding" evidence="2">
    <location>
        <begin position="3"/>
        <end position="136"/>
    </location>
</feature>
<dbReference type="SUPFAM" id="SSF51735">
    <property type="entry name" value="NAD(P)-binding Rossmann-fold domains"/>
    <property type="match status" value="1"/>
</dbReference>
<dbReference type="EMBL" id="UOFU01000295">
    <property type="protein sequence ID" value="VAX02829.1"/>
    <property type="molecule type" value="Genomic_DNA"/>
</dbReference>
<dbReference type="Gene3D" id="3.40.50.720">
    <property type="entry name" value="NAD(P)-binding Rossmann-like Domain"/>
    <property type="match status" value="1"/>
</dbReference>
<organism evidence="3">
    <name type="scientific">hydrothermal vent metagenome</name>
    <dbReference type="NCBI Taxonomy" id="652676"/>
    <lineage>
        <taxon>unclassified sequences</taxon>
        <taxon>metagenomes</taxon>
        <taxon>ecological metagenomes</taxon>
    </lineage>
</organism>
<evidence type="ECO:0000259" key="2">
    <source>
        <dbReference type="SMART" id="SM00859"/>
    </source>
</evidence>
<dbReference type="GO" id="GO:0003942">
    <property type="term" value="F:N-acetyl-gamma-glutamyl-phosphate reductase activity"/>
    <property type="evidence" value="ECO:0007669"/>
    <property type="project" value="UniProtKB-EC"/>
</dbReference>
<dbReference type="InterPro" id="IPR050085">
    <property type="entry name" value="AGPR"/>
</dbReference>